<feature type="region of interest" description="Disordered" evidence="8">
    <location>
        <begin position="261"/>
        <end position="299"/>
    </location>
</feature>
<feature type="transmembrane region" description="Helical" evidence="9">
    <location>
        <begin position="82"/>
        <end position="104"/>
    </location>
</feature>
<dbReference type="PANTHER" id="PTHR31942:SF59">
    <property type="entry name" value="MLO-LIKE PROTEIN"/>
    <property type="match status" value="1"/>
</dbReference>
<dbReference type="AlphaFoldDB" id="A0AAQ3RV22"/>
<sequence length="299" mass="34187">MIIIAIYYSQTMIIIVVITVKPPIKMFSCTIQAHFSARNSNFDFQKYIEQSLEEDFRIIVSISPVMWFTVVIFLLVDVHGWHVYLWLSYIPLLLVLVVGAKLEVIVDEMALQMKDVNSVTKGTPLVSPSDEFFWFGHPGFVLTLLHYTLFVNAFELAFFIWVSTQFGINSCYHEHRTFTVIRVVIAVAVQVLCSYVTLPLYALVAQMGSQVKSKALAKILRQWHVEVRERRRKQQKLVKSFSFSHMSSEWNQGNKSALEFSSGLRENTRSSSEGEIVEELEHPMITQANSSSDPPPSVV</sequence>
<keyword evidence="5 9" id="KW-1133">Transmembrane helix</keyword>
<evidence type="ECO:0000256" key="3">
    <source>
        <dbReference type="ARBA" id="ARBA00022692"/>
    </source>
</evidence>
<evidence type="ECO:0000256" key="5">
    <source>
        <dbReference type="ARBA" id="ARBA00022989"/>
    </source>
</evidence>
<keyword evidence="3 9" id="KW-0812">Transmembrane</keyword>
<keyword evidence="4" id="KW-0611">Plant defense</keyword>
<evidence type="ECO:0000256" key="6">
    <source>
        <dbReference type="ARBA" id="ARBA00023136"/>
    </source>
</evidence>
<feature type="transmembrane region" description="Helical" evidence="9">
    <location>
        <begin position="56"/>
        <end position="76"/>
    </location>
</feature>
<feature type="transmembrane region" description="Helical" evidence="9">
    <location>
        <begin position="181"/>
        <end position="204"/>
    </location>
</feature>
<keyword evidence="11" id="KW-1185">Reference proteome</keyword>
<evidence type="ECO:0000256" key="7">
    <source>
        <dbReference type="ARBA" id="ARBA00023265"/>
    </source>
</evidence>
<evidence type="ECO:0000256" key="2">
    <source>
        <dbReference type="ARBA" id="ARBA00006574"/>
    </source>
</evidence>
<keyword evidence="6 9" id="KW-0472">Membrane</keyword>
<organism evidence="10 11">
    <name type="scientific">Vigna mungo</name>
    <name type="common">Black gram</name>
    <name type="synonym">Phaseolus mungo</name>
    <dbReference type="NCBI Taxonomy" id="3915"/>
    <lineage>
        <taxon>Eukaryota</taxon>
        <taxon>Viridiplantae</taxon>
        <taxon>Streptophyta</taxon>
        <taxon>Embryophyta</taxon>
        <taxon>Tracheophyta</taxon>
        <taxon>Spermatophyta</taxon>
        <taxon>Magnoliopsida</taxon>
        <taxon>eudicotyledons</taxon>
        <taxon>Gunneridae</taxon>
        <taxon>Pentapetalae</taxon>
        <taxon>rosids</taxon>
        <taxon>fabids</taxon>
        <taxon>Fabales</taxon>
        <taxon>Fabaceae</taxon>
        <taxon>Papilionoideae</taxon>
        <taxon>50 kb inversion clade</taxon>
        <taxon>NPAAA clade</taxon>
        <taxon>indigoferoid/millettioid clade</taxon>
        <taxon>Phaseoleae</taxon>
        <taxon>Vigna</taxon>
    </lineage>
</organism>
<dbReference type="GO" id="GO:0016020">
    <property type="term" value="C:membrane"/>
    <property type="evidence" value="ECO:0007669"/>
    <property type="project" value="UniProtKB-SubCell"/>
</dbReference>
<feature type="transmembrane region" description="Helical" evidence="9">
    <location>
        <begin position="6"/>
        <end position="24"/>
    </location>
</feature>
<gene>
    <name evidence="10" type="ORF">V8G54_020758</name>
</gene>
<evidence type="ECO:0000256" key="4">
    <source>
        <dbReference type="ARBA" id="ARBA00022821"/>
    </source>
</evidence>
<dbReference type="PANTHER" id="PTHR31942">
    <property type="entry name" value="MLO-LIKE PROTEIN 1"/>
    <property type="match status" value="1"/>
</dbReference>
<name>A0AAQ3RV22_VIGMU</name>
<evidence type="ECO:0000313" key="11">
    <source>
        <dbReference type="Proteomes" id="UP001374535"/>
    </source>
</evidence>
<comment type="subcellular location">
    <subcellularLocation>
        <location evidence="1">Membrane</location>
        <topology evidence="1">Multi-pass membrane protein</topology>
    </subcellularLocation>
</comment>
<reference evidence="10 11" key="1">
    <citation type="journal article" date="2023" name="Life. Sci Alliance">
        <title>Evolutionary insights into 3D genome organization and epigenetic landscape of Vigna mungo.</title>
        <authorList>
            <person name="Junaid A."/>
            <person name="Singh B."/>
            <person name="Bhatia S."/>
        </authorList>
    </citation>
    <scope>NUCLEOTIDE SEQUENCE [LARGE SCALE GENOMIC DNA]</scope>
    <source>
        <strain evidence="10">Urdbean</strain>
    </source>
</reference>
<dbReference type="Pfam" id="PF03094">
    <property type="entry name" value="Mlo"/>
    <property type="match status" value="1"/>
</dbReference>
<dbReference type="EMBL" id="CP144695">
    <property type="protein sequence ID" value="WVZ07412.1"/>
    <property type="molecule type" value="Genomic_DNA"/>
</dbReference>
<evidence type="ECO:0000313" key="10">
    <source>
        <dbReference type="EMBL" id="WVZ07412.1"/>
    </source>
</evidence>
<dbReference type="Proteomes" id="UP001374535">
    <property type="component" value="Chromosome 6"/>
</dbReference>
<dbReference type="GO" id="GO:0006952">
    <property type="term" value="P:defense response"/>
    <property type="evidence" value="ECO:0007669"/>
    <property type="project" value="UniProtKB-KW"/>
</dbReference>
<evidence type="ECO:0000256" key="8">
    <source>
        <dbReference type="SAM" id="MobiDB-lite"/>
    </source>
</evidence>
<evidence type="ECO:0008006" key="12">
    <source>
        <dbReference type="Google" id="ProtNLM"/>
    </source>
</evidence>
<protein>
    <recommendedName>
        <fullName evidence="12">MLO-like protein</fullName>
    </recommendedName>
</protein>
<proteinExistence type="inferred from homology"/>
<evidence type="ECO:0000256" key="9">
    <source>
        <dbReference type="SAM" id="Phobius"/>
    </source>
</evidence>
<feature type="transmembrane region" description="Helical" evidence="9">
    <location>
        <begin position="140"/>
        <end position="161"/>
    </location>
</feature>
<comment type="similarity">
    <text evidence="2">Belongs to the MLO family.</text>
</comment>
<dbReference type="InterPro" id="IPR004326">
    <property type="entry name" value="Mlo"/>
</dbReference>
<evidence type="ECO:0000256" key="1">
    <source>
        <dbReference type="ARBA" id="ARBA00004141"/>
    </source>
</evidence>
<accession>A0AAQ3RV22</accession>
<keyword evidence="7" id="KW-0568">Pathogenesis-related protein</keyword>